<evidence type="ECO:0000313" key="3">
    <source>
        <dbReference type="Proteomes" id="UP001172159"/>
    </source>
</evidence>
<evidence type="ECO:0000256" key="1">
    <source>
        <dbReference type="ARBA" id="ARBA00023604"/>
    </source>
</evidence>
<keyword evidence="3" id="KW-1185">Reference proteome</keyword>
<proteinExistence type="inferred from homology"/>
<gene>
    <name evidence="2" type="ORF">B0T21DRAFT_361682</name>
</gene>
<accession>A0AA40ENH9</accession>
<dbReference type="GO" id="GO:0016491">
    <property type="term" value="F:oxidoreductase activity"/>
    <property type="evidence" value="ECO:0007669"/>
    <property type="project" value="InterPro"/>
</dbReference>
<dbReference type="PANTHER" id="PTHR34598">
    <property type="entry name" value="BLL6449 PROTEIN"/>
    <property type="match status" value="1"/>
</dbReference>
<dbReference type="Proteomes" id="UP001172159">
    <property type="component" value="Unassembled WGS sequence"/>
</dbReference>
<dbReference type="AlphaFoldDB" id="A0AA40ENH9"/>
<dbReference type="InterPro" id="IPR044053">
    <property type="entry name" value="AsaB-like"/>
</dbReference>
<dbReference type="EMBL" id="JAUKTV010000003">
    <property type="protein sequence ID" value="KAK0742563.1"/>
    <property type="molecule type" value="Genomic_DNA"/>
</dbReference>
<evidence type="ECO:0000313" key="2">
    <source>
        <dbReference type="EMBL" id="KAK0742563.1"/>
    </source>
</evidence>
<dbReference type="PANTHER" id="PTHR34598:SF3">
    <property type="entry name" value="OXIDOREDUCTASE AN1597"/>
    <property type="match status" value="1"/>
</dbReference>
<protein>
    <recommendedName>
        <fullName evidence="4">Methyltransferase</fullName>
    </recommendedName>
</protein>
<evidence type="ECO:0008006" key="4">
    <source>
        <dbReference type="Google" id="ProtNLM"/>
    </source>
</evidence>
<reference evidence="2" key="1">
    <citation type="submission" date="2023-06" db="EMBL/GenBank/DDBJ databases">
        <title>Genome-scale phylogeny and comparative genomics of the fungal order Sordariales.</title>
        <authorList>
            <consortium name="Lawrence Berkeley National Laboratory"/>
            <person name="Hensen N."/>
            <person name="Bonometti L."/>
            <person name="Westerberg I."/>
            <person name="Brannstrom I.O."/>
            <person name="Guillou S."/>
            <person name="Cros-Aarteil S."/>
            <person name="Calhoun S."/>
            <person name="Haridas S."/>
            <person name="Kuo A."/>
            <person name="Mondo S."/>
            <person name="Pangilinan J."/>
            <person name="Riley R."/>
            <person name="Labutti K."/>
            <person name="Andreopoulos B."/>
            <person name="Lipzen A."/>
            <person name="Chen C."/>
            <person name="Yanf M."/>
            <person name="Daum C."/>
            <person name="Ng V."/>
            <person name="Clum A."/>
            <person name="Steindorff A."/>
            <person name="Ohm R."/>
            <person name="Martin F."/>
            <person name="Silar P."/>
            <person name="Natvig D."/>
            <person name="Lalanne C."/>
            <person name="Gautier V."/>
            <person name="Ament-Velasquez S.L."/>
            <person name="Kruys A."/>
            <person name="Hutchinson M.I."/>
            <person name="Powell A.J."/>
            <person name="Barry K."/>
            <person name="Miller A.N."/>
            <person name="Grigoriev I.V."/>
            <person name="Debuchy R."/>
            <person name="Gladieux P."/>
            <person name="Thoren M.H."/>
            <person name="Johannesson H."/>
        </authorList>
    </citation>
    <scope>NUCLEOTIDE SEQUENCE</scope>
    <source>
        <strain evidence="2">CBS 540.89</strain>
    </source>
</reference>
<sequence length="295" mass="33185">MAAVAVASLAAEAFGPVTSHSSEPRKPLKHNVQTKFNYYKDPGDGSVPQPFVIGRPETYVGRPTVELDAVVTDITGDESKYTLDSHGFQIYNHESKEKDFADDEKIKSEYYPEVEQLLKDATGAHRVYIFDHTIRRGGGQDTRTPDAAFRGPVRSVHIDQSYEASRNRVRYHLPDEADELLGKRFQIINVWRSIKTILRDPLGVADAHSVSESDLVGAALIYPDRAGETYAVKPNPSHKWYFKYAQTPEEVTLIKCFDTAEGVARRVPHSSFIDPAEEDKAPRESIEVRTLVFYD</sequence>
<organism evidence="2 3">
    <name type="scientific">Apiosordaria backusii</name>
    <dbReference type="NCBI Taxonomy" id="314023"/>
    <lineage>
        <taxon>Eukaryota</taxon>
        <taxon>Fungi</taxon>
        <taxon>Dikarya</taxon>
        <taxon>Ascomycota</taxon>
        <taxon>Pezizomycotina</taxon>
        <taxon>Sordariomycetes</taxon>
        <taxon>Sordariomycetidae</taxon>
        <taxon>Sordariales</taxon>
        <taxon>Lasiosphaeriaceae</taxon>
        <taxon>Apiosordaria</taxon>
    </lineage>
</organism>
<dbReference type="NCBIfam" id="NF041278">
    <property type="entry name" value="CmcJ_NvfI_EfuI"/>
    <property type="match status" value="1"/>
</dbReference>
<comment type="similarity">
    <text evidence="1">Belongs to the asaB hydroxylase/desaturase family.</text>
</comment>
<name>A0AA40ENH9_9PEZI</name>
<comment type="caution">
    <text evidence="2">The sequence shown here is derived from an EMBL/GenBank/DDBJ whole genome shotgun (WGS) entry which is preliminary data.</text>
</comment>